<organism evidence="12 13">
    <name type="scientific">Candidatus Curtissbacteria bacterium GW2011_GWA1_41_11</name>
    <dbReference type="NCBI Taxonomy" id="1618409"/>
    <lineage>
        <taxon>Bacteria</taxon>
        <taxon>Candidatus Curtissiibacteriota</taxon>
    </lineage>
</organism>
<evidence type="ECO:0000256" key="3">
    <source>
        <dbReference type="ARBA" id="ARBA00022448"/>
    </source>
</evidence>
<dbReference type="InterPro" id="IPR000194">
    <property type="entry name" value="ATPase_F1/V1/A1_a/bsu_nucl-bd"/>
</dbReference>
<keyword evidence="5" id="KW-0067">ATP-binding</keyword>
<keyword evidence="9" id="KW-0139">CF(1)</keyword>
<dbReference type="Pfam" id="PF00006">
    <property type="entry name" value="ATP-synt_ab"/>
    <property type="match status" value="1"/>
</dbReference>
<dbReference type="SMART" id="SM00382">
    <property type="entry name" value="AAA"/>
    <property type="match status" value="1"/>
</dbReference>
<sequence length="461" mass="50161">MQDNNTTKSTVSGKIISVTGQIAKVQISGHLFPLLFEIMTSPEDNSVKLEVFSQSEDISSCLILSNPNLIYRGMVISGTGKGLQIPTGSNILGRVVNVFGDAIDAKGPIVPQSLTPLNQKAPPLSTISGKLEILETGIKPIDFLTPFLKGGRIGFVGGAGVGKTILMTELIHNITGSHKGVSVFAGVGERIREGQELYQRMVESKVMEKLVMVLGQMDENAAIRFRVALSAVAIAEYFRDSEKQDVLLFVDNMFRFVQAGNEVSTLLSTIPSEQAYQATMQSEVGSLEDRLASTENGSITSIQAVYVPSDEITDAGVSTIMSFLDSSIILSRTIAQMGHYPPIDISQSSSGASKDIIGDEHFRVLTRFQQCLERYNKLAHIVAIVGETELGSSDQILFQRVKKVTNFLTQPFFVTENQTGRKGVYVPRETTIADIKAILEGKTDNIPAEKFLYVGSIKDIK</sequence>
<dbReference type="AlphaFoldDB" id="A0A0G0XHH2"/>
<dbReference type="InterPro" id="IPR050053">
    <property type="entry name" value="ATPase_alpha/beta_chains"/>
</dbReference>
<keyword evidence="6" id="KW-1278">Translocase</keyword>
<dbReference type="GO" id="GO:0005524">
    <property type="term" value="F:ATP binding"/>
    <property type="evidence" value="ECO:0007669"/>
    <property type="project" value="UniProtKB-KW"/>
</dbReference>
<evidence type="ECO:0000313" key="12">
    <source>
        <dbReference type="EMBL" id="KKR87117.1"/>
    </source>
</evidence>
<keyword evidence="3" id="KW-0813">Transport</keyword>
<reference evidence="12 13" key="1">
    <citation type="journal article" date="2015" name="Nature">
        <title>rRNA introns, odd ribosomes, and small enigmatic genomes across a large radiation of phyla.</title>
        <authorList>
            <person name="Brown C.T."/>
            <person name="Hug L.A."/>
            <person name="Thomas B.C."/>
            <person name="Sharon I."/>
            <person name="Castelle C.J."/>
            <person name="Singh A."/>
            <person name="Wilkins M.J."/>
            <person name="Williams K.H."/>
            <person name="Banfield J.F."/>
        </authorList>
    </citation>
    <scope>NUCLEOTIDE SEQUENCE [LARGE SCALE GENOMIC DNA]</scope>
</reference>
<comment type="subcellular location">
    <subcellularLocation>
        <location evidence="1">Membrane</location>
    </subcellularLocation>
</comment>
<dbReference type="NCBIfam" id="TIGR01039">
    <property type="entry name" value="atpD"/>
    <property type="match status" value="1"/>
</dbReference>
<evidence type="ECO:0000256" key="2">
    <source>
        <dbReference type="ARBA" id="ARBA00008936"/>
    </source>
</evidence>
<evidence type="ECO:0000256" key="5">
    <source>
        <dbReference type="ARBA" id="ARBA00022840"/>
    </source>
</evidence>
<evidence type="ECO:0000256" key="1">
    <source>
        <dbReference type="ARBA" id="ARBA00004370"/>
    </source>
</evidence>
<comment type="similarity">
    <text evidence="2">Belongs to the ATPase alpha/beta chains family.</text>
</comment>
<evidence type="ECO:0000313" key="13">
    <source>
        <dbReference type="Proteomes" id="UP000034854"/>
    </source>
</evidence>
<evidence type="ECO:0000259" key="11">
    <source>
        <dbReference type="SMART" id="SM00382"/>
    </source>
</evidence>
<dbReference type="InterPro" id="IPR036121">
    <property type="entry name" value="ATPase_F1/V1/A1_a/bsu_N_sf"/>
</dbReference>
<evidence type="ECO:0000256" key="8">
    <source>
        <dbReference type="ARBA" id="ARBA00023136"/>
    </source>
</evidence>
<dbReference type="Gene3D" id="1.10.1140.10">
    <property type="entry name" value="Bovine Mitochondrial F1-atpase, Atp Synthase Beta Chain, Chain D, domain 3"/>
    <property type="match status" value="1"/>
</dbReference>
<gene>
    <name evidence="12" type="ORF">UU34_C0007G0020</name>
</gene>
<dbReference type="Pfam" id="PF22919">
    <property type="entry name" value="ATP-synt_VA_C"/>
    <property type="match status" value="1"/>
</dbReference>
<evidence type="ECO:0000256" key="9">
    <source>
        <dbReference type="ARBA" id="ARBA00023196"/>
    </source>
</evidence>
<dbReference type="PANTHER" id="PTHR15184">
    <property type="entry name" value="ATP SYNTHASE"/>
    <property type="match status" value="1"/>
</dbReference>
<evidence type="ECO:0000256" key="6">
    <source>
        <dbReference type="ARBA" id="ARBA00022967"/>
    </source>
</evidence>
<dbReference type="PANTHER" id="PTHR15184:SF71">
    <property type="entry name" value="ATP SYNTHASE SUBUNIT BETA, MITOCHONDRIAL"/>
    <property type="match status" value="1"/>
</dbReference>
<keyword evidence="7" id="KW-0406">Ion transport</keyword>
<name>A0A0G0XHH2_9BACT</name>
<dbReference type="InterPro" id="IPR024034">
    <property type="entry name" value="ATPase_F1/V1_b/a_C"/>
</dbReference>
<comment type="caution">
    <text evidence="12">The sequence shown here is derived from an EMBL/GenBank/DDBJ whole genome shotgun (WGS) entry which is preliminary data.</text>
</comment>
<feature type="domain" description="AAA+ ATPase" evidence="11">
    <location>
        <begin position="149"/>
        <end position="344"/>
    </location>
</feature>
<dbReference type="InterPro" id="IPR055190">
    <property type="entry name" value="ATP-synt_VA_C"/>
</dbReference>
<evidence type="ECO:0000256" key="7">
    <source>
        <dbReference type="ARBA" id="ARBA00023065"/>
    </source>
</evidence>
<keyword evidence="10" id="KW-0066">ATP synthesis</keyword>
<dbReference type="PATRIC" id="fig|1618409.3.peg.183"/>
<keyword evidence="4" id="KW-0547">Nucleotide-binding</keyword>
<proteinExistence type="inferred from homology"/>
<dbReference type="GO" id="GO:0045259">
    <property type="term" value="C:proton-transporting ATP synthase complex"/>
    <property type="evidence" value="ECO:0007669"/>
    <property type="project" value="UniProtKB-KW"/>
</dbReference>
<dbReference type="PROSITE" id="PS00152">
    <property type="entry name" value="ATPASE_ALPHA_BETA"/>
    <property type="match status" value="1"/>
</dbReference>
<dbReference type="GO" id="GO:0046933">
    <property type="term" value="F:proton-transporting ATP synthase activity, rotational mechanism"/>
    <property type="evidence" value="ECO:0007669"/>
    <property type="project" value="InterPro"/>
</dbReference>
<dbReference type="SUPFAM" id="SSF52540">
    <property type="entry name" value="P-loop containing nucleoside triphosphate hydrolases"/>
    <property type="match status" value="1"/>
</dbReference>
<accession>A0A0G0XHH2</accession>
<dbReference type="InterPro" id="IPR020003">
    <property type="entry name" value="ATPase_a/bsu_AS"/>
</dbReference>
<keyword evidence="8" id="KW-0472">Membrane</keyword>
<evidence type="ECO:0000256" key="4">
    <source>
        <dbReference type="ARBA" id="ARBA00022741"/>
    </source>
</evidence>
<dbReference type="SUPFAM" id="SSF50615">
    <property type="entry name" value="N-terminal domain of alpha and beta subunits of F1 ATP synthase"/>
    <property type="match status" value="1"/>
</dbReference>
<dbReference type="InterPro" id="IPR003593">
    <property type="entry name" value="AAA+_ATPase"/>
</dbReference>
<dbReference type="InterPro" id="IPR027417">
    <property type="entry name" value="P-loop_NTPase"/>
</dbReference>
<dbReference type="InterPro" id="IPR005722">
    <property type="entry name" value="ATP_synth_F1_bsu"/>
</dbReference>
<protein>
    <submittedName>
        <fullName evidence="12">ATP synthase subunit beta</fullName>
    </submittedName>
</protein>
<dbReference type="Proteomes" id="UP000034854">
    <property type="component" value="Unassembled WGS sequence"/>
</dbReference>
<dbReference type="SUPFAM" id="SSF47917">
    <property type="entry name" value="C-terminal domain of alpha and beta subunits of F1 ATP synthase"/>
    <property type="match status" value="1"/>
</dbReference>
<dbReference type="Gene3D" id="3.40.50.300">
    <property type="entry name" value="P-loop containing nucleotide triphosphate hydrolases"/>
    <property type="match status" value="1"/>
</dbReference>
<dbReference type="EMBL" id="LCAG01000007">
    <property type="protein sequence ID" value="KKR87117.1"/>
    <property type="molecule type" value="Genomic_DNA"/>
</dbReference>
<evidence type="ECO:0000256" key="10">
    <source>
        <dbReference type="ARBA" id="ARBA00023310"/>
    </source>
</evidence>